<dbReference type="OrthoDB" id="81606at2157"/>
<dbReference type="eggNOG" id="arCOG10254">
    <property type="taxonomic scope" value="Archaea"/>
</dbReference>
<evidence type="ECO:0000313" key="3">
    <source>
        <dbReference type="Proteomes" id="UP000007490"/>
    </source>
</evidence>
<dbReference type="Proteomes" id="UP000007490">
    <property type="component" value="Chromosome"/>
</dbReference>
<keyword evidence="1" id="KW-0175">Coiled coil</keyword>
<evidence type="ECO:0000313" key="2">
    <source>
        <dbReference type="EMBL" id="ADZ10123.1"/>
    </source>
</evidence>
<gene>
    <name evidence="2" type="ordered locus">Metbo_1903</name>
</gene>
<dbReference type="HOGENOM" id="CLU_1387607_0_0_2"/>
<proteinExistence type="predicted"/>
<dbReference type="AlphaFoldDB" id="F0TAQ1"/>
<dbReference type="GeneID" id="10278361"/>
<evidence type="ECO:0000256" key="1">
    <source>
        <dbReference type="SAM" id="Coils"/>
    </source>
</evidence>
<accession>F0TAQ1</accession>
<dbReference type="EMBL" id="CP002551">
    <property type="protein sequence ID" value="ADZ10123.1"/>
    <property type="molecule type" value="Genomic_DNA"/>
</dbReference>
<protein>
    <submittedName>
        <fullName evidence="2">Uncharacterized protein</fullName>
    </submittedName>
</protein>
<reference evidence="3" key="1">
    <citation type="submission" date="2011-02" db="EMBL/GenBank/DDBJ databases">
        <title>Complete sequence of Methanobacterium sp. AL-21.</title>
        <authorList>
            <consortium name="US DOE Joint Genome Institute"/>
            <person name="Lucas S."/>
            <person name="Copeland A."/>
            <person name="Lapidus A."/>
            <person name="Cheng J.-F."/>
            <person name="Goodwin L."/>
            <person name="Pitluck S."/>
            <person name="Chertkov O."/>
            <person name="Detter J.C."/>
            <person name="Han C."/>
            <person name="Tapia R."/>
            <person name="Land M."/>
            <person name="Hauser L."/>
            <person name="Kyrpides N."/>
            <person name="Ivanova N."/>
            <person name="Mikhailova N."/>
            <person name="Pagani I."/>
            <person name="Cadillo-Quiroz H."/>
            <person name="Imachi H."/>
            <person name="Zinder S."/>
            <person name="Liu W."/>
            <person name="Woyke T."/>
        </authorList>
    </citation>
    <scope>NUCLEOTIDE SEQUENCE [LARGE SCALE GENOMIC DNA]</scope>
    <source>
        <strain evidence="3">AL-21</strain>
    </source>
</reference>
<dbReference type="KEGG" id="mel:Metbo_1903"/>
<keyword evidence="3" id="KW-1185">Reference proteome</keyword>
<dbReference type="STRING" id="877455.Metbo_1903"/>
<feature type="coiled-coil region" evidence="1">
    <location>
        <begin position="9"/>
        <end position="67"/>
    </location>
</feature>
<organism evidence="2 3">
    <name type="scientific">Methanobacterium lacus (strain AL-21)</name>
    <dbReference type="NCBI Taxonomy" id="877455"/>
    <lineage>
        <taxon>Archaea</taxon>
        <taxon>Methanobacteriati</taxon>
        <taxon>Methanobacteriota</taxon>
        <taxon>Methanomada group</taxon>
        <taxon>Methanobacteria</taxon>
        <taxon>Methanobacteriales</taxon>
        <taxon>Methanobacteriaceae</taxon>
        <taxon>Methanobacterium</taxon>
    </lineage>
</organism>
<dbReference type="RefSeq" id="WP_013645474.1">
    <property type="nucleotide sequence ID" value="NC_015216.1"/>
</dbReference>
<reference evidence="2 3" key="2">
    <citation type="journal article" date="2014" name="Int. J. Syst. Evol. Microbiol.">
        <title>Methanobacterium paludis sp. nov. and a novel strain of Methanobacterium lacus isolated from northern peatlands.</title>
        <authorList>
            <person name="Cadillo-Quiroz H."/>
            <person name="Brauer S.L."/>
            <person name="Goodson N."/>
            <person name="Yavitt J.B."/>
            <person name="Zinder S.H."/>
        </authorList>
    </citation>
    <scope>NUCLEOTIDE SEQUENCE [LARGE SCALE GENOMIC DNA]</scope>
    <source>
        <strain evidence="2 3">AL-21</strain>
    </source>
</reference>
<name>F0TAQ1_METLA</name>
<sequence length="178" mass="21066">MPLLKDTEREQLRQLVKACLLEISKLKIELKKCQKESSNSATDDLKVESLKQELSEHIQRKDEEIQESIKIKEDEIELLKTMIEERDQKISELETVKIYFEAVISPPRRNLTSFQSQIYELLPFEEQDTAIHFSHLRTIGFKELSHDNLESALKNLERKGYFKSRVEDGKTFWIKIDR</sequence>